<evidence type="ECO:0000313" key="2">
    <source>
        <dbReference type="Proteomes" id="UP000572212"/>
    </source>
</evidence>
<name>A0A841RRP0_9BACI</name>
<sequence>MIRDKIIQTLLTILLYKAPSIHLSIEEQKLCKQLYEQTLISSNNLIPYNLPFSKYKFLYYLVHNESVLFHGSTNKNIHLFEPRDQTLSNGKMTTAIFATADPIWPFFYATLNKSKIDGSIRNGSISPDGKQWFHYYSLTRATLANKPWTSGTIYILPKKAFTYKQSNSLQFNEWISTKHVAPLAKLEIHPAEFYFLDKIAIHQADEKMLKTWLLYKIRTIFKFK</sequence>
<proteinExistence type="predicted"/>
<protein>
    <submittedName>
        <fullName evidence="1">Uncharacterized protein</fullName>
    </submittedName>
</protein>
<accession>A0A841RRP0</accession>
<keyword evidence="2" id="KW-1185">Reference proteome</keyword>
<dbReference type="RefSeq" id="WP_184251095.1">
    <property type="nucleotide sequence ID" value="NZ_BAAACU010000025.1"/>
</dbReference>
<dbReference type="Proteomes" id="UP000572212">
    <property type="component" value="Unassembled WGS sequence"/>
</dbReference>
<comment type="caution">
    <text evidence="1">The sequence shown here is derived from an EMBL/GenBank/DDBJ whole genome shotgun (WGS) entry which is preliminary data.</text>
</comment>
<reference evidence="1 2" key="1">
    <citation type="submission" date="2020-08" db="EMBL/GenBank/DDBJ databases">
        <title>Genomic Encyclopedia of Type Strains, Phase IV (KMG-IV): sequencing the most valuable type-strain genomes for metagenomic binning, comparative biology and taxonomic classification.</title>
        <authorList>
            <person name="Goeker M."/>
        </authorList>
    </citation>
    <scope>NUCLEOTIDE SEQUENCE [LARGE SCALE GENOMIC DNA]</scope>
    <source>
        <strain evidence="1 2">DSM 11805</strain>
    </source>
</reference>
<organism evidence="1 2">
    <name type="scientific">Gracilibacillus halotolerans</name>
    <dbReference type="NCBI Taxonomy" id="74386"/>
    <lineage>
        <taxon>Bacteria</taxon>
        <taxon>Bacillati</taxon>
        <taxon>Bacillota</taxon>
        <taxon>Bacilli</taxon>
        <taxon>Bacillales</taxon>
        <taxon>Bacillaceae</taxon>
        <taxon>Gracilibacillus</taxon>
    </lineage>
</organism>
<gene>
    <name evidence="1" type="ORF">GGQ92_003126</name>
</gene>
<dbReference type="AlphaFoldDB" id="A0A841RRP0"/>
<evidence type="ECO:0000313" key="1">
    <source>
        <dbReference type="EMBL" id="MBB6514303.1"/>
    </source>
</evidence>
<dbReference type="EMBL" id="JACHON010000030">
    <property type="protein sequence ID" value="MBB6514303.1"/>
    <property type="molecule type" value="Genomic_DNA"/>
</dbReference>